<keyword evidence="4 8" id="KW-0808">Transferase</keyword>
<dbReference type="Pfam" id="PF01087">
    <property type="entry name" value="GalP_UDP_transf"/>
    <property type="match status" value="1"/>
</dbReference>
<comment type="pathway">
    <text evidence="2 8">Carbohydrate metabolism; galactose metabolism.</text>
</comment>
<dbReference type="eggNOG" id="COG4468">
    <property type="taxonomic scope" value="Bacteria"/>
</dbReference>
<comment type="similarity">
    <text evidence="8">Belongs to the galactose-1-phosphate uridylyltransferase type 2 family.</text>
</comment>
<dbReference type="NCBIfam" id="NF003632">
    <property type="entry name" value="PRK05270.2-1"/>
    <property type="match status" value="1"/>
</dbReference>
<dbReference type="UniPathway" id="UPA00214"/>
<evidence type="ECO:0000313" key="11">
    <source>
        <dbReference type="EMBL" id="KFI88273.1"/>
    </source>
</evidence>
<comment type="subcellular location">
    <subcellularLocation>
        <location evidence="8">Cytoplasm</location>
    </subcellularLocation>
</comment>
<organism evidence="11 12">
    <name type="scientific">Bifidobacterium reuteri DSM 23975</name>
    <dbReference type="NCBI Taxonomy" id="1437610"/>
    <lineage>
        <taxon>Bacteria</taxon>
        <taxon>Bacillati</taxon>
        <taxon>Actinomycetota</taxon>
        <taxon>Actinomycetes</taxon>
        <taxon>Bifidobacteriales</taxon>
        <taxon>Bifidobacteriaceae</taxon>
        <taxon>Bifidobacterium</taxon>
    </lineage>
</organism>
<evidence type="ECO:0000256" key="8">
    <source>
        <dbReference type="HAMAP-Rule" id="MF_00571"/>
    </source>
</evidence>
<evidence type="ECO:0000313" key="12">
    <source>
        <dbReference type="Proteomes" id="UP000028984"/>
    </source>
</evidence>
<evidence type="ECO:0000256" key="7">
    <source>
        <dbReference type="ARBA" id="ARBA00023277"/>
    </source>
</evidence>
<protein>
    <recommendedName>
        <fullName evidence="8">Galactose-1-phosphate uridylyltransferase</fullName>
        <shortName evidence="8">Gal-1-P uridylyltransferase</shortName>
        <ecNumber evidence="8">2.7.7.12</ecNumber>
    </recommendedName>
    <alternativeName>
        <fullName evidence="8">UDP-glucose--hexose-1-phosphate uridylyltransferase</fullName>
    </alternativeName>
</protein>
<gene>
    <name evidence="8" type="primary">galT</name>
    <name evidence="11" type="ORF">BREU_0376</name>
</gene>
<keyword evidence="3 8" id="KW-0963">Cytoplasm</keyword>
<dbReference type="AlphaFoldDB" id="A0A087CYC3"/>
<evidence type="ECO:0000256" key="1">
    <source>
        <dbReference type="ARBA" id="ARBA00001107"/>
    </source>
</evidence>
<dbReference type="Proteomes" id="UP000028984">
    <property type="component" value="Unassembled WGS sequence"/>
</dbReference>
<dbReference type="PANTHER" id="PTHR39191">
    <property type="entry name" value="GALACTOSE-1-PHOSPHATE URIDYLYLTRANSFERASE"/>
    <property type="match status" value="1"/>
</dbReference>
<keyword evidence="5 8" id="KW-0548">Nucleotidyltransferase</keyword>
<dbReference type="EC" id="2.7.7.12" evidence="8"/>
<dbReference type="InterPro" id="IPR005849">
    <property type="entry name" value="GalP_Utransf_N"/>
</dbReference>
<sequence>MTAEHTAPAAVDTTAAASAAAVATSATVTAAAAAADGRSALAAVYRSIDALVAFAERNLGLDPRDADWTRNNIFALFGLDSYQAVSPSAPSAEGIGDTASHSAPSDEGAVGEADWGREAKKESSKEAESEAFAYPDALIADFRAAAVSAGLFADDEGPVYADIIMGLLSGTPSSIEDSFEETESTDGGMAAMHWFYRYCVANNYVKKAVLDKNPRFDSHGLVVTINLAKPEFKNMKKAAAGNAVSGGYPKCTICHENEGFAGRNKRTLRTMPMTLGGEQWFWQFSPYGYFHQHGICVNMEHTPMHVDRETFGHLLDFVDRFPGYFLGCNAALPRIGGSVLAHDHYQGGGEVLPMLKAPAWATFTVADYPDTVVEILDWPGTAVRVVSKSRDSIIEVSDRIRLAWQQYDDADANIASHDTDGNRQSAVSPSAIITERGYEMSLIFRNNAVSEEYPEGIFHAHPEFWPIKQEPVGLIEAQGLFILPGRLVTQLGVLEDALAAGEPLPESLSEFALVWDELTAALNGNRNREAITAAVHDELGSVCERILGNTAVFKTKPQTQRFLENLGFTQQD</sequence>
<proteinExistence type="inferred from homology"/>
<dbReference type="GO" id="GO:0005737">
    <property type="term" value="C:cytoplasm"/>
    <property type="evidence" value="ECO:0007669"/>
    <property type="project" value="UniProtKB-SubCell"/>
</dbReference>
<feature type="region of interest" description="Disordered" evidence="9">
    <location>
        <begin position="88"/>
        <end position="126"/>
    </location>
</feature>
<dbReference type="EMBL" id="JGZK01000001">
    <property type="protein sequence ID" value="KFI88273.1"/>
    <property type="molecule type" value="Genomic_DNA"/>
</dbReference>
<dbReference type="PANTHER" id="PTHR39191:SF1">
    <property type="entry name" value="DUF4922 DOMAIN-CONTAINING PROTEIN"/>
    <property type="match status" value="1"/>
</dbReference>
<accession>A0A087CYC3</accession>
<comment type="catalytic activity">
    <reaction evidence="1 8">
        <text>alpha-D-galactose 1-phosphate + UDP-alpha-D-glucose = alpha-D-glucose 1-phosphate + UDP-alpha-D-galactose</text>
        <dbReference type="Rhea" id="RHEA:13989"/>
        <dbReference type="ChEBI" id="CHEBI:58336"/>
        <dbReference type="ChEBI" id="CHEBI:58601"/>
        <dbReference type="ChEBI" id="CHEBI:58885"/>
        <dbReference type="ChEBI" id="CHEBI:66914"/>
        <dbReference type="EC" id="2.7.7.12"/>
    </reaction>
</comment>
<evidence type="ECO:0000256" key="4">
    <source>
        <dbReference type="ARBA" id="ARBA00022679"/>
    </source>
</evidence>
<evidence type="ECO:0000256" key="2">
    <source>
        <dbReference type="ARBA" id="ARBA00004947"/>
    </source>
</evidence>
<evidence type="ECO:0000259" key="10">
    <source>
        <dbReference type="Pfam" id="PF01087"/>
    </source>
</evidence>
<evidence type="ECO:0000256" key="3">
    <source>
        <dbReference type="ARBA" id="ARBA00022490"/>
    </source>
</evidence>
<reference evidence="11 12" key="1">
    <citation type="submission" date="2014-03" db="EMBL/GenBank/DDBJ databases">
        <title>Genomics of Bifidobacteria.</title>
        <authorList>
            <person name="Ventura M."/>
            <person name="Milani C."/>
            <person name="Lugli G.A."/>
        </authorList>
    </citation>
    <scope>NUCLEOTIDE SEQUENCE [LARGE SCALE GENOMIC DNA]</scope>
    <source>
        <strain evidence="11 12">DSM 23975</strain>
    </source>
</reference>
<dbReference type="STRING" id="1437610.BREU_0376"/>
<comment type="caution">
    <text evidence="11">The sequence shown here is derived from an EMBL/GenBank/DDBJ whole genome shotgun (WGS) entry which is preliminary data.</text>
</comment>
<evidence type="ECO:0000256" key="5">
    <source>
        <dbReference type="ARBA" id="ARBA00022695"/>
    </source>
</evidence>
<keyword evidence="7 8" id="KW-0119">Carbohydrate metabolism</keyword>
<feature type="compositionally biased region" description="Basic and acidic residues" evidence="9">
    <location>
        <begin position="114"/>
        <end position="126"/>
    </location>
</feature>
<dbReference type="GO" id="GO:0006012">
    <property type="term" value="P:galactose metabolic process"/>
    <property type="evidence" value="ECO:0007669"/>
    <property type="project" value="UniProtKB-UniRule"/>
</dbReference>
<dbReference type="InterPro" id="IPR000766">
    <property type="entry name" value="GalP_uridyl_Trfase_II"/>
</dbReference>
<dbReference type="GO" id="GO:0008108">
    <property type="term" value="F:UDP-glucose:hexose-1-phosphate uridylyltransferase activity"/>
    <property type="evidence" value="ECO:0007669"/>
    <property type="project" value="UniProtKB-UniRule"/>
</dbReference>
<name>A0A087CYC3_9BIFI</name>
<dbReference type="OrthoDB" id="2293at2"/>
<keyword evidence="12" id="KW-1185">Reference proteome</keyword>
<evidence type="ECO:0000256" key="6">
    <source>
        <dbReference type="ARBA" id="ARBA00023144"/>
    </source>
</evidence>
<keyword evidence="6 8" id="KW-0299">Galactose metabolism</keyword>
<evidence type="ECO:0000256" key="9">
    <source>
        <dbReference type="SAM" id="MobiDB-lite"/>
    </source>
</evidence>
<feature type="domain" description="Galactose-1-phosphate uridyl transferase N-terminal" evidence="10">
    <location>
        <begin position="160"/>
        <end position="303"/>
    </location>
</feature>
<dbReference type="HAMAP" id="MF_00571">
    <property type="entry name" value="GalP_UDP_trans"/>
    <property type="match status" value="1"/>
</dbReference>
<dbReference type="RefSeq" id="WP_081886450.1">
    <property type="nucleotide sequence ID" value="NZ_JDUW01000014.1"/>
</dbReference>